<organism evidence="1 2">
    <name type="scientific">Paramecium octaurelia</name>
    <dbReference type="NCBI Taxonomy" id="43137"/>
    <lineage>
        <taxon>Eukaryota</taxon>
        <taxon>Sar</taxon>
        <taxon>Alveolata</taxon>
        <taxon>Ciliophora</taxon>
        <taxon>Intramacronucleata</taxon>
        <taxon>Oligohymenophorea</taxon>
        <taxon>Peniculida</taxon>
        <taxon>Parameciidae</taxon>
        <taxon>Paramecium</taxon>
    </lineage>
</organism>
<protein>
    <submittedName>
        <fullName evidence="1">Uncharacterized protein</fullName>
    </submittedName>
</protein>
<proteinExistence type="predicted"/>
<reference evidence="1" key="1">
    <citation type="submission" date="2021-01" db="EMBL/GenBank/DDBJ databases">
        <authorList>
            <consortium name="Genoscope - CEA"/>
            <person name="William W."/>
        </authorList>
    </citation>
    <scope>NUCLEOTIDE SEQUENCE</scope>
</reference>
<gene>
    <name evidence="1" type="ORF">POCTA_138.1.T2180006</name>
</gene>
<evidence type="ECO:0000313" key="1">
    <source>
        <dbReference type="EMBL" id="CAD8215252.1"/>
    </source>
</evidence>
<comment type="caution">
    <text evidence="1">The sequence shown here is derived from an EMBL/GenBank/DDBJ whole genome shotgun (WGS) entry which is preliminary data.</text>
</comment>
<sequence length="245" mass="29134">MTYKLNILQSNTIVFGQQLKGKINKKKYLNNIKFNRKLKRTNLSSLQRSQIENFMQKTSQYNTRIITPNLIKRFEIYKRQTQFLSLLQTQNEINLKLINTNFKEEQKDFKEASAIYQITRGICSSIFPVQEWKKIGCFVIKNLRTFQTLLIKKVLEIMDENQTQNRCRDFLPKLRAIEIVKNLQWYLKQNTKDVLGQSKTSHFLTNYSSFLISPLEVAFILLIAFDKNYQNLKLEKWRNGEVQDS</sequence>
<dbReference type="EMBL" id="CAJJDP010000222">
    <property type="protein sequence ID" value="CAD8215252.1"/>
    <property type="molecule type" value="Genomic_DNA"/>
</dbReference>
<keyword evidence="2" id="KW-1185">Reference proteome</keyword>
<accession>A0A8S1YRJ1</accession>
<evidence type="ECO:0000313" key="2">
    <source>
        <dbReference type="Proteomes" id="UP000683925"/>
    </source>
</evidence>
<dbReference type="AlphaFoldDB" id="A0A8S1YRJ1"/>
<name>A0A8S1YRJ1_PAROT</name>
<dbReference type="Proteomes" id="UP000683925">
    <property type="component" value="Unassembled WGS sequence"/>
</dbReference>